<dbReference type="GO" id="GO:0009055">
    <property type="term" value="F:electron transfer activity"/>
    <property type="evidence" value="ECO:0007669"/>
    <property type="project" value="UniProtKB-UniRule"/>
</dbReference>
<dbReference type="Proteomes" id="UP000295678">
    <property type="component" value="Unassembled WGS sequence"/>
</dbReference>
<dbReference type="PANTHER" id="PTHR43741">
    <property type="entry name" value="FMN-DEPENDENT NADH-AZOREDUCTASE 1"/>
    <property type="match status" value="1"/>
</dbReference>
<dbReference type="InterPro" id="IPR029039">
    <property type="entry name" value="Flavoprotein-like_sf"/>
</dbReference>
<dbReference type="HAMAP" id="MF_01216">
    <property type="entry name" value="Azoreductase_type1"/>
    <property type="match status" value="1"/>
</dbReference>
<comment type="subunit">
    <text evidence="6">Homodimer.</text>
</comment>
<feature type="domain" description="Flavodoxin-like fold" evidence="7">
    <location>
        <begin position="3"/>
        <end position="201"/>
    </location>
</feature>
<evidence type="ECO:0000256" key="2">
    <source>
        <dbReference type="ARBA" id="ARBA00022643"/>
    </source>
</evidence>
<dbReference type="SUPFAM" id="SSF52218">
    <property type="entry name" value="Flavoproteins"/>
    <property type="match status" value="1"/>
</dbReference>
<keyword evidence="3 6" id="KW-0560">Oxidoreductase</keyword>
<comment type="function">
    <text evidence="6">Also exhibits azoreductase activity. Catalyzes the reductive cleavage of the azo bond in aromatic azo compounds to the corresponding amines.</text>
</comment>
<dbReference type="EMBL" id="SMAK01000001">
    <property type="protein sequence ID" value="TCT13213.1"/>
    <property type="molecule type" value="Genomic_DNA"/>
</dbReference>
<evidence type="ECO:0000256" key="6">
    <source>
        <dbReference type="HAMAP-Rule" id="MF_01216"/>
    </source>
</evidence>
<protein>
    <recommendedName>
        <fullName evidence="6">FMN dependent NADH:quinone oxidoreductase</fullName>
        <ecNumber evidence="6">1.6.5.-</ecNumber>
    </recommendedName>
    <alternativeName>
        <fullName evidence="6">Azo-dye reductase</fullName>
    </alternativeName>
    <alternativeName>
        <fullName evidence="6">FMN-dependent NADH-azo compound oxidoreductase</fullName>
    </alternativeName>
    <alternativeName>
        <fullName evidence="6">FMN-dependent NADH-azoreductase</fullName>
        <ecNumber evidence="6">1.7.1.17</ecNumber>
    </alternativeName>
</protein>
<dbReference type="EC" id="1.6.5.-" evidence="6"/>
<proteinExistence type="inferred from homology"/>
<dbReference type="OrthoDB" id="9787136at2"/>
<comment type="similarity">
    <text evidence="6">Belongs to the azoreductase type 1 family.</text>
</comment>
<comment type="catalytic activity">
    <reaction evidence="5">
        <text>N,N-dimethyl-1,4-phenylenediamine + anthranilate + 2 NAD(+) = 2-(4-dimethylaminophenyl)diazenylbenzoate + 2 NADH + 2 H(+)</text>
        <dbReference type="Rhea" id="RHEA:55872"/>
        <dbReference type="ChEBI" id="CHEBI:15378"/>
        <dbReference type="ChEBI" id="CHEBI:15783"/>
        <dbReference type="ChEBI" id="CHEBI:16567"/>
        <dbReference type="ChEBI" id="CHEBI:57540"/>
        <dbReference type="ChEBI" id="CHEBI:57945"/>
        <dbReference type="ChEBI" id="CHEBI:71579"/>
        <dbReference type="EC" id="1.7.1.17"/>
    </reaction>
    <physiologicalReaction direction="right-to-left" evidence="5">
        <dbReference type="Rhea" id="RHEA:55874"/>
    </physiologicalReaction>
</comment>
<gene>
    <name evidence="6" type="primary">azoR</name>
    <name evidence="8" type="ORF">EDC22_10174</name>
</gene>
<dbReference type="Pfam" id="PF02525">
    <property type="entry name" value="Flavodoxin_2"/>
    <property type="match status" value="1"/>
</dbReference>
<evidence type="ECO:0000256" key="4">
    <source>
        <dbReference type="ARBA" id="ARBA00023027"/>
    </source>
</evidence>
<sequence length="209" mass="22178">MRNILFIITSPRGAESLSTKVARTLVDDLKRAAPGTTVVTRDLGAEPLPHLEATALGGFFTPADQQTADQKAAAALSDTLIAELKAADTIVIASAMINFTITSTLKSWFDHVTRAGITFRYTEDGRPEGLVTGKKVYLVVATGGVYSKPPLDAIDFQTPYIKHMLGFLGMTDVEIVRVEGSIFGPEAAEKAVAEATAAVKALTREALAA</sequence>
<dbReference type="InterPro" id="IPR050104">
    <property type="entry name" value="FMN-dep_NADH:Q_OxRdtase_AzoR1"/>
</dbReference>
<comment type="catalytic activity">
    <reaction evidence="6">
        <text>2 a quinone + NADH + H(+) = 2 a 1,4-benzosemiquinone + NAD(+)</text>
        <dbReference type="Rhea" id="RHEA:65952"/>
        <dbReference type="ChEBI" id="CHEBI:15378"/>
        <dbReference type="ChEBI" id="CHEBI:57540"/>
        <dbReference type="ChEBI" id="CHEBI:57945"/>
        <dbReference type="ChEBI" id="CHEBI:132124"/>
        <dbReference type="ChEBI" id="CHEBI:134225"/>
    </reaction>
</comment>
<dbReference type="GO" id="GO:0010181">
    <property type="term" value="F:FMN binding"/>
    <property type="evidence" value="ECO:0007669"/>
    <property type="project" value="UniProtKB-UniRule"/>
</dbReference>
<dbReference type="EC" id="1.7.1.17" evidence="6"/>
<comment type="caution">
    <text evidence="6">Lacks conserved residue(s) required for the propagation of feature annotation.</text>
</comment>
<dbReference type="PANTHER" id="PTHR43741:SF2">
    <property type="entry name" value="FMN-DEPENDENT NADH:QUINONE OXIDOREDUCTASE"/>
    <property type="match status" value="1"/>
</dbReference>
<reference evidence="8 9" key="1">
    <citation type="submission" date="2019-03" db="EMBL/GenBank/DDBJ databases">
        <title>Genomic Encyclopedia of Type Strains, Phase IV (KMG-IV): sequencing the most valuable type-strain genomes for metagenomic binning, comparative biology and taxonomic classification.</title>
        <authorList>
            <person name="Goeker M."/>
        </authorList>
    </citation>
    <scope>NUCLEOTIDE SEQUENCE [LARGE SCALE GENOMIC DNA]</scope>
    <source>
        <strain evidence="8 9">DSM 19345</strain>
    </source>
</reference>
<dbReference type="RefSeq" id="WP_132804622.1">
    <property type="nucleotide sequence ID" value="NZ_SMAK01000001.1"/>
</dbReference>
<dbReference type="AlphaFoldDB" id="A0A4R3MIR8"/>
<dbReference type="GO" id="GO:0016652">
    <property type="term" value="F:oxidoreductase activity, acting on NAD(P)H as acceptor"/>
    <property type="evidence" value="ECO:0007669"/>
    <property type="project" value="UniProtKB-UniRule"/>
</dbReference>
<evidence type="ECO:0000259" key="7">
    <source>
        <dbReference type="Pfam" id="PF02525"/>
    </source>
</evidence>
<name>A0A4R3MIR8_9HYPH</name>
<evidence type="ECO:0000256" key="1">
    <source>
        <dbReference type="ARBA" id="ARBA00022630"/>
    </source>
</evidence>
<evidence type="ECO:0000313" key="8">
    <source>
        <dbReference type="EMBL" id="TCT13213.1"/>
    </source>
</evidence>
<feature type="binding site" evidence="6">
    <location>
        <position position="10"/>
    </location>
    <ligand>
        <name>FMN</name>
        <dbReference type="ChEBI" id="CHEBI:58210"/>
    </ligand>
</feature>
<comment type="function">
    <text evidence="6">Quinone reductase that provides resistance to thiol-specific stress caused by electrophilic quinones.</text>
</comment>
<dbReference type="InterPro" id="IPR023048">
    <property type="entry name" value="NADH:quinone_OxRdtase_FMN_depd"/>
</dbReference>
<evidence type="ECO:0000256" key="5">
    <source>
        <dbReference type="ARBA" id="ARBA00048542"/>
    </source>
</evidence>
<keyword evidence="9" id="KW-1185">Reference proteome</keyword>
<dbReference type="Gene3D" id="3.40.50.360">
    <property type="match status" value="1"/>
</dbReference>
<keyword evidence="1 6" id="KW-0285">Flavoprotein</keyword>
<feature type="binding site" evidence="6">
    <location>
        <begin position="16"/>
        <end position="18"/>
    </location>
    <ligand>
        <name>FMN</name>
        <dbReference type="ChEBI" id="CHEBI:58210"/>
    </ligand>
</feature>
<dbReference type="InterPro" id="IPR003680">
    <property type="entry name" value="Flavodoxin_fold"/>
</dbReference>
<dbReference type="GO" id="GO:0016655">
    <property type="term" value="F:oxidoreductase activity, acting on NAD(P)H, quinone or similar compound as acceptor"/>
    <property type="evidence" value="ECO:0007669"/>
    <property type="project" value="InterPro"/>
</dbReference>
<keyword evidence="4 6" id="KW-0520">NAD</keyword>
<accession>A0A4R3MIR8</accession>
<evidence type="ECO:0000313" key="9">
    <source>
        <dbReference type="Proteomes" id="UP000295678"/>
    </source>
</evidence>
<comment type="cofactor">
    <cofactor evidence="6">
        <name>FMN</name>
        <dbReference type="ChEBI" id="CHEBI:58210"/>
    </cofactor>
    <text evidence="6">Binds 1 FMN per subunit.</text>
</comment>
<keyword evidence="2 6" id="KW-0288">FMN</keyword>
<organism evidence="8 9">
    <name type="scientific">Tepidamorphus gemmatus</name>
    <dbReference type="NCBI Taxonomy" id="747076"/>
    <lineage>
        <taxon>Bacteria</taxon>
        <taxon>Pseudomonadati</taxon>
        <taxon>Pseudomonadota</taxon>
        <taxon>Alphaproteobacteria</taxon>
        <taxon>Hyphomicrobiales</taxon>
        <taxon>Tepidamorphaceae</taxon>
        <taxon>Tepidamorphus</taxon>
    </lineage>
</organism>
<comment type="caution">
    <text evidence="8">The sequence shown here is derived from an EMBL/GenBank/DDBJ whole genome shotgun (WGS) entry which is preliminary data.</text>
</comment>
<evidence type="ECO:0000256" key="3">
    <source>
        <dbReference type="ARBA" id="ARBA00023002"/>
    </source>
</evidence>